<dbReference type="Gene3D" id="3.90.25.10">
    <property type="entry name" value="UDP-galactose 4-epimerase, domain 1"/>
    <property type="match status" value="1"/>
</dbReference>
<evidence type="ECO:0000256" key="7">
    <source>
        <dbReference type="RuleBase" id="RU004473"/>
    </source>
</evidence>
<name>A0A1F8GXA5_9BACT</name>
<dbReference type="GO" id="GO:0009225">
    <property type="term" value="P:nucleotide-sugar metabolic process"/>
    <property type="evidence" value="ECO:0007669"/>
    <property type="project" value="InterPro"/>
</dbReference>
<gene>
    <name evidence="9" type="ORF">A3A33_01725</name>
</gene>
<dbReference type="CDD" id="cd05246">
    <property type="entry name" value="dTDP_GD_SDR_e"/>
    <property type="match status" value="1"/>
</dbReference>
<dbReference type="InterPro" id="IPR016040">
    <property type="entry name" value="NAD(P)-bd_dom"/>
</dbReference>
<evidence type="ECO:0000256" key="4">
    <source>
        <dbReference type="ARBA" id="ARBA00011990"/>
    </source>
</evidence>
<comment type="similarity">
    <text evidence="3 7">Belongs to the NAD(P)-dependent epimerase/dehydratase family. dTDP-glucose dehydratase subfamily.</text>
</comment>
<dbReference type="STRING" id="1802701.A3A33_01725"/>
<dbReference type="InterPro" id="IPR036291">
    <property type="entry name" value="NAD(P)-bd_dom_sf"/>
</dbReference>
<evidence type="ECO:0000256" key="6">
    <source>
        <dbReference type="ARBA" id="ARBA00023239"/>
    </source>
</evidence>
<keyword evidence="6 7" id="KW-0456">Lyase</keyword>
<dbReference type="EC" id="4.2.1.46" evidence="4 7"/>
<accession>A0A1F8GXA5</accession>
<dbReference type="EMBL" id="MGKP01000001">
    <property type="protein sequence ID" value="OGN30024.1"/>
    <property type="molecule type" value="Genomic_DNA"/>
</dbReference>
<protein>
    <recommendedName>
        <fullName evidence="4 7">dTDP-glucose 4,6-dehydratase</fullName>
        <ecNumber evidence="4 7">4.2.1.46</ecNumber>
    </recommendedName>
</protein>
<dbReference type="InterPro" id="IPR005888">
    <property type="entry name" value="dTDP_Gluc_deHydtase"/>
</dbReference>
<reference evidence="9 10" key="1">
    <citation type="journal article" date="2016" name="Nat. Commun.">
        <title>Thousands of microbial genomes shed light on interconnected biogeochemical processes in an aquifer system.</title>
        <authorList>
            <person name="Anantharaman K."/>
            <person name="Brown C.T."/>
            <person name="Hug L.A."/>
            <person name="Sharon I."/>
            <person name="Castelle C.J."/>
            <person name="Probst A.J."/>
            <person name="Thomas B.C."/>
            <person name="Singh A."/>
            <person name="Wilkins M.J."/>
            <person name="Karaoz U."/>
            <person name="Brodie E.L."/>
            <person name="Williams K.H."/>
            <person name="Hubbard S.S."/>
            <person name="Banfield J.F."/>
        </authorList>
    </citation>
    <scope>NUCLEOTIDE SEQUENCE [LARGE SCALE GENOMIC DNA]</scope>
</reference>
<evidence type="ECO:0000259" key="8">
    <source>
        <dbReference type="Pfam" id="PF16363"/>
    </source>
</evidence>
<proteinExistence type="inferred from homology"/>
<dbReference type="AlphaFoldDB" id="A0A1F8GXA5"/>
<comment type="cofactor">
    <cofactor evidence="2 7">
        <name>NAD(+)</name>
        <dbReference type="ChEBI" id="CHEBI:57540"/>
    </cofactor>
</comment>
<evidence type="ECO:0000256" key="1">
    <source>
        <dbReference type="ARBA" id="ARBA00001539"/>
    </source>
</evidence>
<evidence type="ECO:0000256" key="5">
    <source>
        <dbReference type="ARBA" id="ARBA00023027"/>
    </source>
</evidence>
<keyword evidence="5" id="KW-0520">NAD</keyword>
<dbReference type="PANTHER" id="PTHR43000">
    <property type="entry name" value="DTDP-D-GLUCOSE 4,6-DEHYDRATASE-RELATED"/>
    <property type="match status" value="1"/>
</dbReference>
<comment type="caution">
    <text evidence="9">The sequence shown here is derived from an EMBL/GenBank/DDBJ whole genome shotgun (WGS) entry which is preliminary data.</text>
</comment>
<dbReference type="Gene3D" id="3.40.50.720">
    <property type="entry name" value="NAD(P)-binding Rossmann-like Domain"/>
    <property type="match status" value="1"/>
</dbReference>
<dbReference type="NCBIfam" id="TIGR01181">
    <property type="entry name" value="dTDP_gluc_dehyt"/>
    <property type="match status" value="1"/>
</dbReference>
<organism evidence="9 10">
    <name type="scientific">Candidatus Yanofskybacteria bacterium RIFCSPLOWO2_01_FULL_49_25</name>
    <dbReference type="NCBI Taxonomy" id="1802701"/>
    <lineage>
        <taxon>Bacteria</taxon>
        <taxon>Candidatus Yanofskyibacteriota</taxon>
    </lineage>
</organism>
<evidence type="ECO:0000256" key="3">
    <source>
        <dbReference type="ARBA" id="ARBA00008178"/>
    </source>
</evidence>
<dbReference type="GO" id="GO:0008460">
    <property type="term" value="F:dTDP-glucose 4,6-dehydratase activity"/>
    <property type="evidence" value="ECO:0007669"/>
    <property type="project" value="UniProtKB-EC"/>
</dbReference>
<dbReference type="SUPFAM" id="SSF51735">
    <property type="entry name" value="NAD(P)-binding Rossmann-fold domains"/>
    <property type="match status" value="1"/>
</dbReference>
<evidence type="ECO:0000256" key="2">
    <source>
        <dbReference type="ARBA" id="ARBA00001911"/>
    </source>
</evidence>
<evidence type="ECO:0000313" key="9">
    <source>
        <dbReference type="EMBL" id="OGN30024.1"/>
    </source>
</evidence>
<comment type="catalytic activity">
    <reaction evidence="1 7">
        <text>dTDP-alpha-D-glucose = dTDP-4-dehydro-6-deoxy-alpha-D-glucose + H2O</text>
        <dbReference type="Rhea" id="RHEA:17221"/>
        <dbReference type="ChEBI" id="CHEBI:15377"/>
        <dbReference type="ChEBI" id="CHEBI:57477"/>
        <dbReference type="ChEBI" id="CHEBI:57649"/>
        <dbReference type="EC" id="4.2.1.46"/>
    </reaction>
</comment>
<dbReference type="Proteomes" id="UP000179047">
    <property type="component" value="Unassembled WGS sequence"/>
</dbReference>
<evidence type="ECO:0000313" key="10">
    <source>
        <dbReference type="Proteomes" id="UP000179047"/>
    </source>
</evidence>
<dbReference type="Pfam" id="PF16363">
    <property type="entry name" value="GDP_Man_Dehyd"/>
    <property type="match status" value="1"/>
</dbReference>
<sequence length="324" mass="37053">MGSAFIRRMHTEHPDARVVNFDKLTYSGNLENLADVADRSGYTFVRGDITDRVALEAVFKEYHPDFVVNFAAETHVDRSVHEGAEAFIDTNIRGVFTILELAREYKPEKYLQISTDEVYGDVEVDSSERCSETSLLKPSSPYAASKASGDLLCASYFRTYNIPVVVTRSGNNYGPYHYPEKIIPFFILRVMQGKTVPVYGDGKNVRNWVHVDDHARAVEICLANGKPGEIYNISSDDERDNIATARAILSYFKKDDSMIEFVKDRPGHDRKYAPDSTKLRTELGWKPEHSFDPALIDTIRWFENNQEWVRNILKRNTEINKHLT</sequence>
<feature type="domain" description="NAD(P)-binding" evidence="8">
    <location>
        <begin position="2"/>
        <end position="293"/>
    </location>
</feature>